<dbReference type="Proteomes" id="UP000231878">
    <property type="component" value="Unassembled WGS sequence"/>
</dbReference>
<accession>A0AAX0U9D2</accession>
<evidence type="ECO:0000313" key="3">
    <source>
        <dbReference type="Proteomes" id="UP000231878"/>
    </source>
</evidence>
<protein>
    <submittedName>
        <fullName evidence="2">Uncharacterized protein</fullName>
    </submittedName>
</protein>
<proteinExistence type="predicted"/>
<sequence>MTLVASNTDRADSMRGGAGGGGVPGGAAWVESAIVRRKWDRFDGVGGTNADFVSRIEAACVACRRLIISFSIGFDRFDFAPRDARCDFVIILASGYTRSG</sequence>
<dbReference type="AlphaFoldDB" id="A0AAX0U9D2"/>
<organism evidence="2 3">
    <name type="scientific">Burkholderia pseudomallei</name>
    <name type="common">Pseudomonas pseudomallei</name>
    <dbReference type="NCBI Taxonomy" id="28450"/>
    <lineage>
        <taxon>Bacteria</taxon>
        <taxon>Pseudomonadati</taxon>
        <taxon>Pseudomonadota</taxon>
        <taxon>Betaproteobacteria</taxon>
        <taxon>Burkholderiales</taxon>
        <taxon>Burkholderiaceae</taxon>
        <taxon>Burkholderia</taxon>
        <taxon>pseudomallei group</taxon>
    </lineage>
</organism>
<feature type="region of interest" description="Disordered" evidence="1">
    <location>
        <begin position="1"/>
        <end position="25"/>
    </location>
</feature>
<reference evidence="2 3" key="1">
    <citation type="submission" date="2017-11" db="EMBL/GenBank/DDBJ databases">
        <title>Molecular characterization of Burkholderia pseudomallei and closely related isolates from Vietnam.</title>
        <authorList>
            <person name="Ustinov D.V."/>
            <person name="Antonov A.S."/>
            <person name="Avdusheva E.F."/>
            <person name="Shpak I.M."/>
            <person name="Zakharova I.B."/>
            <person name="Thi L.A."/>
            <person name="Teteryatnikova N."/>
            <person name="Lopasteyskaya Y.A."/>
            <person name="Kuzyutina J.A."/>
            <person name="Ngo T.N."/>
            <person name="Victorov D.V."/>
        </authorList>
    </citation>
    <scope>NUCLEOTIDE SEQUENCE [LARGE SCALE GENOMIC DNA]</scope>
    <source>
        <strain evidence="2 3">V1512</strain>
    </source>
</reference>
<evidence type="ECO:0000256" key="1">
    <source>
        <dbReference type="SAM" id="MobiDB-lite"/>
    </source>
</evidence>
<dbReference type="EMBL" id="PHRB01000014">
    <property type="protein sequence ID" value="PJO65340.1"/>
    <property type="molecule type" value="Genomic_DNA"/>
</dbReference>
<evidence type="ECO:0000313" key="2">
    <source>
        <dbReference type="EMBL" id="PJO65340.1"/>
    </source>
</evidence>
<feature type="compositionally biased region" description="Gly residues" evidence="1">
    <location>
        <begin position="16"/>
        <end position="25"/>
    </location>
</feature>
<name>A0AAX0U9D2_BURPE</name>
<comment type="caution">
    <text evidence="2">The sequence shown here is derived from an EMBL/GenBank/DDBJ whole genome shotgun (WGS) entry which is preliminary data.</text>
</comment>
<gene>
    <name evidence="2" type="ORF">CWD88_16655</name>
</gene>